<dbReference type="AlphaFoldDB" id="A0A1Q3BTI2"/>
<evidence type="ECO:0000313" key="3">
    <source>
        <dbReference type="EMBL" id="GAV71270.1"/>
    </source>
</evidence>
<dbReference type="Pfam" id="PF14244">
    <property type="entry name" value="Retrotran_gag_3"/>
    <property type="match status" value="1"/>
</dbReference>
<dbReference type="InterPro" id="IPR043502">
    <property type="entry name" value="DNA/RNA_pol_sf"/>
</dbReference>
<dbReference type="EMBL" id="BDDD01000900">
    <property type="protein sequence ID" value="GAV71270.1"/>
    <property type="molecule type" value="Genomic_DNA"/>
</dbReference>
<dbReference type="SUPFAM" id="SSF56672">
    <property type="entry name" value="DNA/RNA polymerases"/>
    <property type="match status" value="1"/>
</dbReference>
<dbReference type="InParanoid" id="A0A1Q3BTI2"/>
<proteinExistence type="predicted"/>
<name>A0A1Q3BTI2_CEPFO</name>
<gene>
    <name evidence="3" type="ORF">CFOL_v3_14764</name>
</gene>
<organism evidence="3 4">
    <name type="scientific">Cephalotus follicularis</name>
    <name type="common">Albany pitcher plant</name>
    <dbReference type="NCBI Taxonomy" id="3775"/>
    <lineage>
        <taxon>Eukaryota</taxon>
        <taxon>Viridiplantae</taxon>
        <taxon>Streptophyta</taxon>
        <taxon>Embryophyta</taxon>
        <taxon>Tracheophyta</taxon>
        <taxon>Spermatophyta</taxon>
        <taxon>Magnoliopsida</taxon>
        <taxon>eudicotyledons</taxon>
        <taxon>Gunneridae</taxon>
        <taxon>Pentapetalae</taxon>
        <taxon>rosids</taxon>
        <taxon>fabids</taxon>
        <taxon>Oxalidales</taxon>
        <taxon>Cephalotaceae</taxon>
        <taxon>Cephalotus</taxon>
    </lineage>
</organism>
<feature type="domain" description="Retrotransposon gag" evidence="1">
    <location>
        <begin position="51"/>
        <end position="155"/>
    </location>
</feature>
<dbReference type="InterPro" id="IPR029472">
    <property type="entry name" value="Copia-like_N"/>
</dbReference>
<protein>
    <submittedName>
        <fullName evidence="3">UBN2_3 domain-containing protein</fullName>
    </submittedName>
</protein>
<reference evidence="4" key="1">
    <citation type="submission" date="2016-04" db="EMBL/GenBank/DDBJ databases">
        <title>Cephalotus genome sequencing.</title>
        <authorList>
            <person name="Fukushima K."/>
            <person name="Hasebe M."/>
            <person name="Fang X."/>
        </authorList>
    </citation>
    <scope>NUCLEOTIDE SEQUENCE [LARGE SCALE GENOMIC DNA]</scope>
    <source>
        <strain evidence="4">cv. St1</strain>
    </source>
</reference>
<keyword evidence="4" id="KW-1185">Reference proteome</keyword>
<evidence type="ECO:0000313" key="4">
    <source>
        <dbReference type="Proteomes" id="UP000187406"/>
    </source>
</evidence>
<sequence>MVNEQLIGTENYGVWIRAMIIALTAKNKLGFINGSCKKPEAHSPILHQWESWIMNTVSKEIYNGIIYSTDAFTVWTDLRERFNKVNGSWIFSLHREITCTTQGNLSISVYYSKLKQLWDEYDSLVTLPSCGCQTAKAYVEHDQQQKLFQFLMGLNDSYSNIRSQILLMSSLPTLICYAVQLLSQFMHQPKKSHMDSALRVLRYLKKYPGQGILMSSKSNMRLTTYYDADWGACPMSRKSLTGYCIKLGDSLISWKTKKQTTISKSSAEAEYRSMAATTCEITWILGLLQDLNVNHKKPVELHCDNRAALHIAANPIYHERTKHIEIDCHLIREKIQRNIITTAHISTGEQPADLMTKPLGKL</sequence>
<dbReference type="CDD" id="cd09272">
    <property type="entry name" value="RNase_HI_RT_Ty1"/>
    <property type="match status" value="1"/>
</dbReference>
<accession>A0A1Q3BTI2</accession>
<evidence type="ECO:0000259" key="1">
    <source>
        <dbReference type="Pfam" id="PF03732"/>
    </source>
</evidence>
<dbReference type="OrthoDB" id="430476at2759"/>
<evidence type="ECO:0000259" key="2">
    <source>
        <dbReference type="Pfam" id="PF14244"/>
    </source>
</evidence>
<dbReference type="PANTHER" id="PTHR11439">
    <property type="entry name" value="GAG-POL-RELATED RETROTRANSPOSON"/>
    <property type="match status" value="1"/>
</dbReference>
<feature type="domain" description="Retrotransposon Copia-like N-terminal" evidence="2">
    <location>
        <begin position="6"/>
        <end position="40"/>
    </location>
</feature>
<dbReference type="Pfam" id="PF03732">
    <property type="entry name" value="Retrotrans_gag"/>
    <property type="match status" value="1"/>
</dbReference>
<dbReference type="Proteomes" id="UP000187406">
    <property type="component" value="Unassembled WGS sequence"/>
</dbReference>
<comment type="caution">
    <text evidence="3">The sequence shown here is derived from an EMBL/GenBank/DDBJ whole genome shotgun (WGS) entry which is preliminary data.</text>
</comment>
<dbReference type="InterPro" id="IPR005162">
    <property type="entry name" value="Retrotrans_gag_dom"/>
</dbReference>
<dbReference type="PANTHER" id="PTHR11439:SF511">
    <property type="match status" value="1"/>
</dbReference>